<dbReference type="GeneID" id="7838759"/>
<dbReference type="KEGG" id="tet:TTHERM_00755890"/>
<evidence type="ECO:0000259" key="3">
    <source>
        <dbReference type="PROSITE" id="PS50011"/>
    </source>
</evidence>
<dbReference type="SUPFAM" id="SSF56112">
    <property type="entry name" value="Protein kinase-like (PK-like)"/>
    <property type="match status" value="1"/>
</dbReference>
<evidence type="ECO:0000256" key="2">
    <source>
        <dbReference type="SAM" id="MobiDB-lite"/>
    </source>
</evidence>
<gene>
    <name evidence="4" type="ORF">TTHERM_00755890</name>
</gene>
<feature type="compositionally biased region" description="Basic and acidic residues" evidence="2">
    <location>
        <begin position="10"/>
        <end position="30"/>
    </location>
</feature>
<proteinExistence type="predicted"/>
<protein>
    <submittedName>
        <fullName evidence="4">Kinase domain protein</fullName>
    </submittedName>
</protein>
<feature type="region of interest" description="Disordered" evidence="2">
    <location>
        <begin position="709"/>
        <end position="732"/>
    </location>
</feature>
<dbReference type="PROSITE" id="PS50011">
    <property type="entry name" value="PROTEIN_KINASE_DOM"/>
    <property type="match status" value="1"/>
</dbReference>
<feature type="coiled-coil region" evidence="1">
    <location>
        <begin position="321"/>
        <end position="348"/>
    </location>
</feature>
<dbReference type="AlphaFoldDB" id="I7LZJ6"/>
<feature type="coiled-coil region" evidence="1">
    <location>
        <begin position="199"/>
        <end position="226"/>
    </location>
</feature>
<dbReference type="Pfam" id="PF00069">
    <property type="entry name" value="Pkinase"/>
    <property type="match status" value="1"/>
</dbReference>
<accession>I7LZJ6</accession>
<dbReference type="GO" id="GO:0005524">
    <property type="term" value="F:ATP binding"/>
    <property type="evidence" value="ECO:0007669"/>
    <property type="project" value="InterPro"/>
</dbReference>
<organism evidence="4 5">
    <name type="scientific">Tetrahymena thermophila (strain SB210)</name>
    <dbReference type="NCBI Taxonomy" id="312017"/>
    <lineage>
        <taxon>Eukaryota</taxon>
        <taxon>Sar</taxon>
        <taxon>Alveolata</taxon>
        <taxon>Ciliophora</taxon>
        <taxon>Intramacronucleata</taxon>
        <taxon>Oligohymenophorea</taxon>
        <taxon>Hymenostomatida</taxon>
        <taxon>Tetrahymenina</taxon>
        <taxon>Tetrahymenidae</taxon>
        <taxon>Tetrahymena</taxon>
    </lineage>
</organism>
<keyword evidence="4" id="KW-0418">Kinase</keyword>
<feature type="region of interest" description="Disordered" evidence="2">
    <location>
        <begin position="9"/>
        <end position="30"/>
    </location>
</feature>
<evidence type="ECO:0000313" key="5">
    <source>
        <dbReference type="Proteomes" id="UP000009168"/>
    </source>
</evidence>
<reference evidence="5" key="1">
    <citation type="journal article" date="2006" name="PLoS Biol.">
        <title>Macronuclear genome sequence of the ciliate Tetrahymena thermophila, a model eukaryote.</title>
        <authorList>
            <person name="Eisen J.A."/>
            <person name="Coyne R.S."/>
            <person name="Wu M."/>
            <person name="Wu D."/>
            <person name="Thiagarajan M."/>
            <person name="Wortman J.R."/>
            <person name="Badger J.H."/>
            <person name="Ren Q."/>
            <person name="Amedeo P."/>
            <person name="Jones K.M."/>
            <person name="Tallon L.J."/>
            <person name="Delcher A.L."/>
            <person name="Salzberg S.L."/>
            <person name="Silva J.C."/>
            <person name="Haas B.J."/>
            <person name="Majoros W.H."/>
            <person name="Farzad M."/>
            <person name="Carlton J.M."/>
            <person name="Smith R.K. Jr."/>
            <person name="Garg J."/>
            <person name="Pearlman R.E."/>
            <person name="Karrer K.M."/>
            <person name="Sun L."/>
            <person name="Manning G."/>
            <person name="Elde N.C."/>
            <person name="Turkewitz A.P."/>
            <person name="Asai D.J."/>
            <person name="Wilkes D.E."/>
            <person name="Wang Y."/>
            <person name="Cai H."/>
            <person name="Collins K."/>
            <person name="Stewart B.A."/>
            <person name="Lee S.R."/>
            <person name="Wilamowska K."/>
            <person name="Weinberg Z."/>
            <person name="Ruzzo W.L."/>
            <person name="Wloga D."/>
            <person name="Gaertig J."/>
            <person name="Frankel J."/>
            <person name="Tsao C.-C."/>
            <person name="Gorovsky M.A."/>
            <person name="Keeling P.J."/>
            <person name="Waller R.F."/>
            <person name="Patron N.J."/>
            <person name="Cherry J.M."/>
            <person name="Stover N.A."/>
            <person name="Krieger C.J."/>
            <person name="del Toro C."/>
            <person name="Ryder H.F."/>
            <person name="Williamson S.C."/>
            <person name="Barbeau R.A."/>
            <person name="Hamilton E.P."/>
            <person name="Orias E."/>
        </authorList>
    </citation>
    <scope>NUCLEOTIDE SEQUENCE [LARGE SCALE GENOMIC DNA]</scope>
    <source>
        <strain evidence="5">SB210</strain>
    </source>
</reference>
<evidence type="ECO:0000256" key="1">
    <source>
        <dbReference type="SAM" id="Coils"/>
    </source>
</evidence>
<dbReference type="InParanoid" id="I7LZJ6"/>
<keyword evidence="4" id="KW-0808">Transferase</keyword>
<dbReference type="EMBL" id="GG662437">
    <property type="protein sequence ID" value="EAR84055.2"/>
    <property type="molecule type" value="Genomic_DNA"/>
</dbReference>
<dbReference type="STRING" id="312017.I7LZJ6"/>
<name>I7LZJ6_TETTS</name>
<keyword evidence="5" id="KW-1185">Reference proteome</keyword>
<dbReference type="GO" id="GO:0004672">
    <property type="term" value="F:protein kinase activity"/>
    <property type="evidence" value="ECO:0007669"/>
    <property type="project" value="InterPro"/>
</dbReference>
<dbReference type="Proteomes" id="UP000009168">
    <property type="component" value="Unassembled WGS sequence"/>
</dbReference>
<evidence type="ECO:0000313" key="4">
    <source>
        <dbReference type="EMBL" id="EAR84055.2"/>
    </source>
</evidence>
<dbReference type="RefSeq" id="XP_001031718.2">
    <property type="nucleotide sequence ID" value="XM_001031718.2"/>
</dbReference>
<dbReference type="InterPro" id="IPR011009">
    <property type="entry name" value="Kinase-like_dom_sf"/>
</dbReference>
<sequence>MNYINQLFKNQKDLKDQHQPIKGDSPQKKLDLADQNDQKVLASSNQNKSIKEEIMDDMDQRHQYREFKMKNKAAQHLNRSITSRNQVLLNEIQNKKEDQNVNFVGDSILQQYYQEQINYQVPLQDKKNKFYKQKVVFNIGEENQQDFQENVAQKIETNEEIRQKDVDKSRFTPDQENFFNNLKKTQTIKDQKYASENDIQQLQSTINQKNQKLQQSQVNKQKEQVESTKFIRMKTSQFNCESEVFKNSLKQQSLFQFNKQETIQNGYLDSIFISEDDEDMDDDNNDNEYENDQNIIEEEQETQSNKETFDIQEQLQKPPFNEEDETQVQQALENIKIQKNKKQKVKKLIRKKYELTAVPDEMNSFYITLQRGKKKKQKNFNNEILSIQFIPQSQTLLKDHVGDFQIRNESKSNLNNLIPSKNKENLSFVLNCSNVFNFSKMTSVLLNFQYKKQDALLYHQQNDFRYITSIGEGSFGTVDLYEFTPLKFPIAVKKLKTIEEFARELYLMETLQSIYMPQLFFYDETQKKLFMEMGLCSLEDLKKYSEQTDFCLTDQQTFSILNQLLVAIELFIDQKAFHSDIKPSNIVIRSKLNESNKIQLQLMIIDYGGASFDIEDYWIYYTPAFVCPKLWEKLLSSDSCFSKDISKEKSAYIQELDSIEENYEQECDTNNIEKSKLENSVINKIKIKPIKQTNLGEIDRRQSMENSLTLKTNNSNDKSTLASKTSQNFPSYQQQDSIQMLTDQKQPISRVFNDNLSSYQKSQNFDKKSKIFQFQETYSKQLSMNEGNKDFSQILKIQNQEQSQLKSQQINYDDIQITQNLKLERNNEKIANEITLTWEEVRYSEMYAGCRCIQYLILNKNEEDLFKKKNIDEFFMRYHKQYPKTLKLMYKIMKKNKFCSLNKSQLNQLFTKTTEQDFKIDIDPNILFEISPLKKQWNQILKTQI</sequence>
<dbReference type="InterPro" id="IPR000719">
    <property type="entry name" value="Prot_kinase_dom"/>
</dbReference>
<dbReference type="Gene3D" id="1.10.510.10">
    <property type="entry name" value="Transferase(Phosphotransferase) domain 1"/>
    <property type="match status" value="1"/>
</dbReference>
<feature type="domain" description="Protein kinase" evidence="3">
    <location>
        <begin position="464"/>
        <end position="721"/>
    </location>
</feature>
<dbReference type="eggNOG" id="KOG0198">
    <property type="taxonomic scope" value="Eukaryota"/>
</dbReference>
<dbReference type="SMART" id="SM00220">
    <property type="entry name" value="S_TKc"/>
    <property type="match status" value="1"/>
</dbReference>
<keyword evidence="1" id="KW-0175">Coiled coil</keyword>
<feature type="coiled-coil region" evidence="1">
    <location>
        <begin position="642"/>
        <end position="680"/>
    </location>
</feature>